<gene>
    <name evidence="3" type="primary">LOC111291818</name>
</gene>
<organism evidence="2 3">
    <name type="scientific">Durio zibethinus</name>
    <name type="common">Durian</name>
    <dbReference type="NCBI Taxonomy" id="66656"/>
    <lineage>
        <taxon>Eukaryota</taxon>
        <taxon>Viridiplantae</taxon>
        <taxon>Streptophyta</taxon>
        <taxon>Embryophyta</taxon>
        <taxon>Tracheophyta</taxon>
        <taxon>Spermatophyta</taxon>
        <taxon>Magnoliopsida</taxon>
        <taxon>eudicotyledons</taxon>
        <taxon>Gunneridae</taxon>
        <taxon>Pentapetalae</taxon>
        <taxon>rosids</taxon>
        <taxon>malvids</taxon>
        <taxon>Malvales</taxon>
        <taxon>Malvaceae</taxon>
        <taxon>Helicteroideae</taxon>
        <taxon>Durio</taxon>
    </lineage>
</organism>
<sequence length="231" mass="25232">MNKFSFIAMEEPKHKVESSLTDNARARIGTFALTGIGRESYSSLFSGKGKKFADKRNVPGISSGAVHEPKQNKGTAHDGSRLEDFGKARNNEIMIGYNNHARPTEDFLTGLTWKSDEGNVLPSGLANSSSQLLQSSGYYPTFDLMSHKVEGEPFNISGKCHSVSGFEGLRSDSIEHVEYNFLTAQPSSHSGDSKVSSFDSEMVLKFDSSDWLGKEALPLLPKVAGRHQVPT</sequence>
<dbReference type="PANTHER" id="PTHR37701">
    <property type="entry name" value="METHYL-CPG-BINDING DOMAIN-CONTAINING PROTEIN 8"/>
    <property type="match status" value="1"/>
</dbReference>
<evidence type="ECO:0000256" key="1">
    <source>
        <dbReference type="SAM" id="MobiDB-lite"/>
    </source>
</evidence>
<dbReference type="GeneID" id="111291818"/>
<dbReference type="Proteomes" id="UP000515121">
    <property type="component" value="Unplaced"/>
</dbReference>
<evidence type="ECO:0000313" key="3">
    <source>
        <dbReference type="RefSeq" id="XP_022739800.1"/>
    </source>
</evidence>
<name>A0A6P5YHI2_DURZI</name>
<protein>
    <submittedName>
        <fullName evidence="3">Uncharacterized protein LOC111291818 isoform X2</fullName>
    </submittedName>
</protein>
<proteinExistence type="predicted"/>
<reference evidence="3" key="1">
    <citation type="submission" date="2025-08" db="UniProtKB">
        <authorList>
            <consortium name="RefSeq"/>
        </authorList>
    </citation>
    <scope>IDENTIFICATION</scope>
    <source>
        <tissue evidence="3">Fruit stalk</tissue>
    </source>
</reference>
<accession>A0A6P5YHI2</accession>
<dbReference type="AlphaFoldDB" id="A0A6P5YHI2"/>
<feature type="region of interest" description="Disordered" evidence="1">
    <location>
        <begin position="56"/>
        <end position="84"/>
    </location>
</feature>
<feature type="compositionally biased region" description="Basic and acidic residues" evidence="1">
    <location>
        <begin position="67"/>
        <end position="84"/>
    </location>
</feature>
<dbReference type="RefSeq" id="XP_022739800.1">
    <property type="nucleotide sequence ID" value="XM_022884065.1"/>
</dbReference>
<dbReference type="InterPro" id="IPR037472">
    <property type="entry name" value="MBD8"/>
</dbReference>
<keyword evidence="2" id="KW-1185">Reference proteome</keyword>
<dbReference type="PANTHER" id="PTHR37701:SF13">
    <property type="entry name" value="C2H2-TYPE DOMAIN-CONTAINING PROTEIN"/>
    <property type="match status" value="1"/>
</dbReference>
<evidence type="ECO:0000313" key="2">
    <source>
        <dbReference type="Proteomes" id="UP000515121"/>
    </source>
</evidence>